<organism evidence="1">
    <name type="scientific">Lepeophtheirus salmonis</name>
    <name type="common">Salmon louse</name>
    <name type="synonym">Caligus salmonis</name>
    <dbReference type="NCBI Taxonomy" id="72036"/>
    <lineage>
        <taxon>Eukaryota</taxon>
        <taxon>Metazoa</taxon>
        <taxon>Ecdysozoa</taxon>
        <taxon>Arthropoda</taxon>
        <taxon>Crustacea</taxon>
        <taxon>Multicrustacea</taxon>
        <taxon>Hexanauplia</taxon>
        <taxon>Copepoda</taxon>
        <taxon>Siphonostomatoida</taxon>
        <taxon>Caligidae</taxon>
        <taxon>Lepeophtheirus</taxon>
    </lineage>
</organism>
<name>A0A0K2UZV7_LEPSM</name>
<sequence length="33" mass="3920">MYFNFITSIKNGSIFTLHLIYFLIRQGILNVNK</sequence>
<protein>
    <submittedName>
        <fullName evidence="1">Uncharacterized protein</fullName>
    </submittedName>
</protein>
<accession>A0A0K2UZV7</accession>
<dbReference type="EMBL" id="HACA01026259">
    <property type="protein sequence ID" value="CDW43620.1"/>
    <property type="molecule type" value="Transcribed_RNA"/>
</dbReference>
<reference evidence="1" key="1">
    <citation type="submission" date="2014-05" db="EMBL/GenBank/DDBJ databases">
        <authorList>
            <person name="Chronopoulou M."/>
        </authorList>
    </citation>
    <scope>NUCLEOTIDE SEQUENCE</scope>
    <source>
        <tissue evidence="1">Whole organism</tissue>
    </source>
</reference>
<proteinExistence type="predicted"/>
<dbReference type="AlphaFoldDB" id="A0A0K2UZV7"/>
<evidence type="ECO:0000313" key="1">
    <source>
        <dbReference type="EMBL" id="CDW43620.1"/>
    </source>
</evidence>